<reference evidence="1" key="2">
    <citation type="journal article" date="2022" name="Res Sq">
        <title>Comparative Genomics Reveals Insights into the Divergent Evolution of Astigmatic Mites and Household Pest Adaptations.</title>
        <authorList>
            <person name="Xiong Q."/>
            <person name="Wan A.T.-Y."/>
            <person name="Liu X.-Y."/>
            <person name="Fung C.S.-H."/>
            <person name="Xiao X."/>
            <person name="Malainual N."/>
            <person name="Hou J."/>
            <person name="Wang L."/>
            <person name="Wang M."/>
            <person name="Yang K."/>
            <person name="Cui Y."/>
            <person name="Leung E."/>
            <person name="Nong W."/>
            <person name="Shin S.-K."/>
            <person name="Au S."/>
            <person name="Jeong K.Y."/>
            <person name="Chew F.T."/>
            <person name="Hui J."/>
            <person name="Leung T.F."/>
            <person name="Tungtrongchitr A."/>
            <person name="Zhong N."/>
            <person name="Liu Z."/>
            <person name="Tsui S."/>
        </authorList>
    </citation>
    <scope>NUCLEOTIDE SEQUENCE</scope>
    <source>
        <strain evidence="1">Derf</strain>
        <tissue evidence="1">Whole organism</tissue>
    </source>
</reference>
<dbReference type="EMBL" id="ASGP02000008">
    <property type="protein sequence ID" value="KAH9494230.1"/>
    <property type="molecule type" value="Genomic_DNA"/>
</dbReference>
<proteinExistence type="predicted"/>
<keyword evidence="2" id="KW-1185">Reference proteome</keyword>
<protein>
    <submittedName>
        <fullName evidence="1">Uncharacterized protein</fullName>
    </submittedName>
</protein>
<dbReference type="Proteomes" id="UP000790347">
    <property type="component" value="Unassembled WGS sequence"/>
</dbReference>
<accession>A0A922KXP2</accession>
<evidence type="ECO:0000313" key="2">
    <source>
        <dbReference type="Proteomes" id="UP000790347"/>
    </source>
</evidence>
<dbReference type="AlphaFoldDB" id="A0A922KXP2"/>
<name>A0A922KXP2_DERFA</name>
<sequence>MFIKTILVFNYSKCVREFVAILKILFILCNSLQKHQNTQTNRILAYHHATTSSREGKKKPSEYIVKFGKSKNFITKLSKQTNIDFECIVDI</sequence>
<comment type="caution">
    <text evidence="1">The sequence shown here is derived from an EMBL/GenBank/DDBJ whole genome shotgun (WGS) entry which is preliminary data.</text>
</comment>
<reference evidence="1" key="1">
    <citation type="submission" date="2013-05" db="EMBL/GenBank/DDBJ databases">
        <authorList>
            <person name="Yim A.K.Y."/>
            <person name="Chan T.F."/>
            <person name="Ji K.M."/>
            <person name="Liu X.Y."/>
            <person name="Zhou J.W."/>
            <person name="Li R.Q."/>
            <person name="Yang K.Y."/>
            <person name="Li J."/>
            <person name="Li M."/>
            <person name="Law P.T.W."/>
            <person name="Wu Y.L."/>
            <person name="Cai Z.L."/>
            <person name="Qin H."/>
            <person name="Bao Y."/>
            <person name="Leung R.K.K."/>
            <person name="Ng P.K.S."/>
            <person name="Zou J."/>
            <person name="Zhong X.J."/>
            <person name="Ran P.X."/>
            <person name="Zhong N.S."/>
            <person name="Liu Z.G."/>
            <person name="Tsui S.K.W."/>
        </authorList>
    </citation>
    <scope>NUCLEOTIDE SEQUENCE</scope>
    <source>
        <strain evidence="1">Derf</strain>
        <tissue evidence="1">Whole organism</tissue>
    </source>
</reference>
<evidence type="ECO:0000313" key="1">
    <source>
        <dbReference type="EMBL" id="KAH9494230.1"/>
    </source>
</evidence>
<gene>
    <name evidence="1" type="ORF">DERF_014933</name>
</gene>
<organism evidence="1 2">
    <name type="scientific">Dermatophagoides farinae</name>
    <name type="common">American house dust mite</name>
    <dbReference type="NCBI Taxonomy" id="6954"/>
    <lineage>
        <taxon>Eukaryota</taxon>
        <taxon>Metazoa</taxon>
        <taxon>Ecdysozoa</taxon>
        <taxon>Arthropoda</taxon>
        <taxon>Chelicerata</taxon>
        <taxon>Arachnida</taxon>
        <taxon>Acari</taxon>
        <taxon>Acariformes</taxon>
        <taxon>Sarcoptiformes</taxon>
        <taxon>Astigmata</taxon>
        <taxon>Psoroptidia</taxon>
        <taxon>Analgoidea</taxon>
        <taxon>Pyroglyphidae</taxon>
        <taxon>Dermatophagoidinae</taxon>
        <taxon>Dermatophagoides</taxon>
    </lineage>
</organism>